<keyword evidence="7" id="KW-1185">Reference proteome</keyword>
<dbReference type="InterPro" id="IPR009057">
    <property type="entry name" value="Homeodomain-like_sf"/>
</dbReference>
<feature type="DNA-binding region" description="H-T-H motif" evidence="4">
    <location>
        <begin position="29"/>
        <end position="48"/>
    </location>
</feature>
<comment type="caution">
    <text evidence="6">The sequence shown here is derived from an EMBL/GenBank/DDBJ whole genome shotgun (WGS) entry which is preliminary data.</text>
</comment>
<evidence type="ECO:0000256" key="2">
    <source>
        <dbReference type="ARBA" id="ARBA00023125"/>
    </source>
</evidence>
<evidence type="ECO:0000256" key="4">
    <source>
        <dbReference type="PROSITE-ProRule" id="PRU00335"/>
    </source>
</evidence>
<dbReference type="InterPro" id="IPR036271">
    <property type="entry name" value="Tet_transcr_reg_TetR-rel_C_sf"/>
</dbReference>
<dbReference type="Gene3D" id="1.10.10.60">
    <property type="entry name" value="Homeodomain-like"/>
    <property type="match status" value="1"/>
</dbReference>
<dbReference type="RefSeq" id="WP_093946789.1">
    <property type="nucleotide sequence ID" value="NZ_NMUL01000007.1"/>
</dbReference>
<dbReference type="PANTHER" id="PTHR47506">
    <property type="entry name" value="TRANSCRIPTIONAL REGULATORY PROTEIN"/>
    <property type="match status" value="1"/>
</dbReference>
<protein>
    <submittedName>
        <fullName evidence="6">TetR family transcriptional regulator</fullName>
    </submittedName>
</protein>
<reference evidence="7" key="1">
    <citation type="submission" date="2017-07" db="EMBL/GenBank/DDBJ databases">
        <title>Comparative genome mining reveals phylogenetic distribution patterns of secondary metabolites in Amycolatopsis.</title>
        <authorList>
            <person name="Adamek M."/>
            <person name="Alanjary M."/>
            <person name="Sales-Ortells H."/>
            <person name="Goodfellow M."/>
            <person name="Bull A.T."/>
            <person name="Kalinowski J."/>
            <person name="Ziemert N."/>
        </authorList>
    </citation>
    <scope>NUCLEOTIDE SEQUENCE [LARGE SCALE GENOMIC DNA]</scope>
    <source>
        <strain evidence="7">H5</strain>
    </source>
</reference>
<dbReference type="EMBL" id="NMUL01000007">
    <property type="protein sequence ID" value="OXM69461.1"/>
    <property type="molecule type" value="Genomic_DNA"/>
</dbReference>
<dbReference type="PANTHER" id="PTHR47506:SF1">
    <property type="entry name" value="HTH-TYPE TRANSCRIPTIONAL REGULATOR YJDC"/>
    <property type="match status" value="1"/>
</dbReference>
<dbReference type="Proteomes" id="UP000215199">
    <property type="component" value="Unassembled WGS sequence"/>
</dbReference>
<dbReference type="InterPro" id="IPR001647">
    <property type="entry name" value="HTH_TetR"/>
</dbReference>
<evidence type="ECO:0000313" key="7">
    <source>
        <dbReference type="Proteomes" id="UP000215199"/>
    </source>
</evidence>
<dbReference type="GO" id="GO:0003677">
    <property type="term" value="F:DNA binding"/>
    <property type="evidence" value="ECO:0007669"/>
    <property type="project" value="UniProtKB-UniRule"/>
</dbReference>
<feature type="domain" description="HTH tetR-type" evidence="5">
    <location>
        <begin position="6"/>
        <end position="66"/>
    </location>
</feature>
<sequence>MARPREFDESAAVEKAMHAFWETGYEATSTQDLCEATGLGRSSVYNTFTSKRALFGRSLTHYTSTQLGKRQAILDGPGTAAERLAAVLDSAIEDDLEQHRRGCLVVNTLAELGVPDDEVGAALRHDTARNLTMFTECVREGVLDGSLRDGLDPAEVAEFLLSTTSGLRVMARRGTSRESMHAVADIALSAIVAR</sequence>
<dbReference type="SUPFAM" id="SSF46689">
    <property type="entry name" value="Homeodomain-like"/>
    <property type="match status" value="1"/>
</dbReference>
<evidence type="ECO:0000313" key="6">
    <source>
        <dbReference type="EMBL" id="OXM69461.1"/>
    </source>
</evidence>
<proteinExistence type="predicted"/>
<accession>A0A229TET4</accession>
<evidence type="ECO:0000259" key="5">
    <source>
        <dbReference type="PROSITE" id="PS50977"/>
    </source>
</evidence>
<dbReference type="SUPFAM" id="SSF48498">
    <property type="entry name" value="Tetracyclin repressor-like, C-terminal domain"/>
    <property type="match status" value="1"/>
</dbReference>
<dbReference type="OrthoDB" id="9805134at2"/>
<dbReference type="Pfam" id="PF16925">
    <property type="entry name" value="TetR_C_13"/>
    <property type="match status" value="1"/>
</dbReference>
<keyword evidence="1" id="KW-0805">Transcription regulation</keyword>
<organism evidence="6 7">
    <name type="scientific">Amycolatopsis vastitatis</name>
    <dbReference type="NCBI Taxonomy" id="1905142"/>
    <lineage>
        <taxon>Bacteria</taxon>
        <taxon>Bacillati</taxon>
        <taxon>Actinomycetota</taxon>
        <taxon>Actinomycetes</taxon>
        <taxon>Pseudonocardiales</taxon>
        <taxon>Pseudonocardiaceae</taxon>
        <taxon>Amycolatopsis</taxon>
    </lineage>
</organism>
<dbReference type="InterPro" id="IPR011075">
    <property type="entry name" value="TetR_C"/>
</dbReference>
<gene>
    <name evidence="6" type="ORF">CF165_08015</name>
</gene>
<dbReference type="Gene3D" id="1.10.357.10">
    <property type="entry name" value="Tetracycline Repressor, domain 2"/>
    <property type="match status" value="1"/>
</dbReference>
<dbReference type="PROSITE" id="PS50977">
    <property type="entry name" value="HTH_TETR_2"/>
    <property type="match status" value="1"/>
</dbReference>
<keyword evidence="3" id="KW-0804">Transcription</keyword>
<evidence type="ECO:0000256" key="1">
    <source>
        <dbReference type="ARBA" id="ARBA00023015"/>
    </source>
</evidence>
<dbReference type="AlphaFoldDB" id="A0A229TET4"/>
<evidence type="ECO:0000256" key="3">
    <source>
        <dbReference type="ARBA" id="ARBA00023163"/>
    </source>
</evidence>
<keyword evidence="2 4" id="KW-0238">DNA-binding</keyword>
<name>A0A229TET4_9PSEU</name>
<dbReference type="Pfam" id="PF00440">
    <property type="entry name" value="TetR_N"/>
    <property type="match status" value="1"/>
</dbReference>